<dbReference type="PROSITE" id="PS51459">
    <property type="entry name" value="FIDO"/>
    <property type="match status" value="1"/>
</dbReference>
<dbReference type="GO" id="GO:0005524">
    <property type="term" value="F:ATP binding"/>
    <property type="evidence" value="ECO:0007669"/>
    <property type="project" value="UniProtKB-KW"/>
</dbReference>
<dbReference type="InterPro" id="IPR040198">
    <property type="entry name" value="Fido_containing"/>
</dbReference>
<organism evidence="4 5">
    <name type="scientific">candidate division CPR2 bacterium GW2011_GWC2_39_10</name>
    <dbReference type="NCBI Taxonomy" id="1618345"/>
    <lineage>
        <taxon>Bacteria</taxon>
        <taxon>Bacteria division CPR2</taxon>
    </lineage>
</organism>
<gene>
    <name evidence="4" type="ORF">UT18_C0010G0019</name>
</gene>
<evidence type="ECO:0000313" key="4">
    <source>
        <dbReference type="EMBL" id="KKQ94447.1"/>
    </source>
</evidence>
<evidence type="ECO:0000256" key="1">
    <source>
        <dbReference type="PIRSR" id="PIRSR640198-2"/>
    </source>
</evidence>
<dbReference type="Pfam" id="PF02661">
    <property type="entry name" value="Fic"/>
    <property type="match status" value="1"/>
</dbReference>
<evidence type="ECO:0000313" key="5">
    <source>
        <dbReference type="Proteomes" id="UP000034207"/>
    </source>
</evidence>
<dbReference type="EMBL" id="LBVV01000010">
    <property type="protein sequence ID" value="KKQ94447.1"/>
    <property type="molecule type" value="Genomic_DNA"/>
</dbReference>
<name>A0A0G0LTU6_UNCC2</name>
<dbReference type="SUPFAM" id="SSF140931">
    <property type="entry name" value="Fic-like"/>
    <property type="match status" value="1"/>
</dbReference>
<dbReference type="STRING" id="1618345.UT18_C0010G0019"/>
<feature type="domain" description="Fido" evidence="3">
    <location>
        <begin position="217"/>
        <end position="356"/>
    </location>
</feature>
<evidence type="ECO:0000259" key="3">
    <source>
        <dbReference type="PROSITE" id="PS51459"/>
    </source>
</evidence>
<feature type="binding site" evidence="1">
    <location>
        <begin position="295"/>
        <end position="302"/>
    </location>
    <ligand>
        <name>ATP</name>
        <dbReference type="ChEBI" id="CHEBI:30616"/>
    </ligand>
</feature>
<accession>A0A0G0LTU6</accession>
<sequence>MLTMSGYLNYNIGMDITLRQQQILISLLSAASSLSDLLSKPTFSEVTERTLQRDLSLLESRGFIERQGKARAVTYNITSNGRLNIFLSNEALEKIFADENRPKVLYDFSRLDALRLNSLFTDPEHLELVKNNDIYYQKLVTAPKDIIKRERERITIELSWKSSQIEGNTYTLLETESLLKQNIPAKGKTEEETIMLLNHKKALEFSEQHKEFFKSKLTKSAIIDLHRILSEGIIDMGIRERLVGITGSVYRPLDNKFQVEEELGRLCNVVNGKDDIFEKALIAFTYICYLQPFNDGNKRTARILANAILFANDSFPLSLRAVDVNTYKLAILAYYELGILGNAKQIFLDQAEFAAENYAI</sequence>
<keyword evidence="1" id="KW-0547">Nucleotide-binding</keyword>
<dbReference type="SUPFAM" id="SSF46785">
    <property type="entry name" value="Winged helix' DNA-binding domain"/>
    <property type="match status" value="1"/>
</dbReference>
<feature type="site" description="Important for autoinhibition of adenylyltransferase activity" evidence="2">
    <location>
        <position position="166"/>
    </location>
</feature>
<dbReference type="PANTHER" id="PTHR13504">
    <property type="entry name" value="FIDO DOMAIN-CONTAINING PROTEIN DDB_G0283145"/>
    <property type="match status" value="1"/>
</dbReference>
<comment type="caution">
    <text evidence="4">The sequence shown here is derived from an EMBL/GenBank/DDBJ whole genome shotgun (WGS) entry which is preliminary data.</text>
</comment>
<evidence type="ECO:0000256" key="2">
    <source>
        <dbReference type="PIRSR" id="PIRSR640198-3"/>
    </source>
</evidence>
<reference evidence="4 5" key="1">
    <citation type="journal article" date="2015" name="Nature">
        <title>rRNA introns, odd ribosomes, and small enigmatic genomes across a large radiation of phyla.</title>
        <authorList>
            <person name="Brown C.T."/>
            <person name="Hug L.A."/>
            <person name="Thomas B.C."/>
            <person name="Sharon I."/>
            <person name="Castelle C.J."/>
            <person name="Singh A."/>
            <person name="Wilkins M.J."/>
            <person name="Williams K.H."/>
            <person name="Banfield J.F."/>
        </authorList>
    </citation>
    <scope>NUCLEOTIDE SEQUENCE [LARGE SCALE GENOMIC DNA]</scope>
</reference>
<dbReference type="InterPro" id="IPR003812">
    <property type="entry name" value="Fido"/>
</dbReference>
<dbReference type="Gene3D" id="1.10.3290.10">
    <property type="entry name" value="Fido-like domain"/>
    <property type="match status" value="1"/>
</dbReference>
<protein>
    <recommendedName>
        <fullName evidence="3">Fido domain-containing protein</fullName>
    </recommendedName>
</protein>
<dbReference type="AlphaFoldDB" id="A0A0G0LTU6"/>
<keyword evidence="1" id="KW-0067">ATP-binding</keyword>
<dbReference type="Proteomes" id="UP000034207">
    <property type="component" value="Unassembled WGS sequence"/>
</dbReference>
<dbReference type="InterPro" id="IPR036390">
    <property type="entry name" value="WH_DNA-bd_sf"/>
</dbReference>
<dbReference type="PANTHER" id="PTHR13504:SF38">
    <property type="entry name" value="FIDO DOMAIN-CONTAINING PROTEIN"/>
    <property type="match status" value="1"/>
</dbReference>
<dbReference type="InterPro" id="IPR036597">
    <property type="entry name" value="Fido-like_dom_sf"/>
</dbReference>
<proteinExistence type="predicted"/>